<dbReference type="EMBL" id="JAIQCV010000013">
    <property type="protein sequence ID" value="KAH1033038.1"/>
    <property type="molecule type" value="Genomic_DNA"/>
</dbReference>
<keyword evidence="2" id="KW-1185">Reference proteome</keyword>
<organism evidence="1 2">
    <name type="scientific">Gossypium stocksii</name>
    <dbReference type="NCBI Taxonomy" id="47602"/>
    <lineage>
        <taxon>Eukaryota</taxon>
        <taxon>Viridiplantae</taxon>
        <taxon>Streptophyta</taxon>
        <taxon>Embryophyta</taxon>
        <taxon>Tracheophyta</taxon>
        <taxon>Spermatophyta</taxon>
        <taxon>Magnoliopsida</taxon>
        <taxon>eudicotyledons</taxon>
        <taxon>Gunneridae</taxon>
        <taxon>Pentapetalae</taxon>
        <taxon>rosids</taxon>
        <taxon>malvids</taxon>
        <taxon>Malvales</taxon>
        <taxon>Malvaceae</taxon>
        <taxon>Malvoideae</taxon>
        <taxon>Gossypium</taxon>
    </lineage>
</organism>
<protein>
    <submittedName>
        <fullName evidence="1">Uncharacterized protein</fullName>
    </submittedName>
</protein>
<dbReference type="Proteomes" id="UP000828251">
    <property type="component" value="Unassembled WGS sequence"/>
</dbReference>
<dbReference type="AlphaFoldDB" id="A0A9D3ZH65"/>
<gene>
    <name evidence="1" type="ORF">J1N35_045212</name>
</gene>
<proteinExistence type="predicted"/>
<reference evidence="1 2" key="1">
    <citation type="journal article" date="2021" name="Plant Biotechnol. J.">
        <title>Multi-omics assisted identification of the key and species-specific regulatory components of drought-tolerant mechanisms in Gossypium stocksii.</title>
        <authorList>
            <person name="Yu D."/>
            <person name="Ke L."/>
            <person name="Zhang D."/>
            <person name="Wu Y."/>
            <person name="Sun Y."/>
            <person name="Mei J."/>
            <person name="Sun J."/>
            <person name="Sun Y."/>
        </authorList>
    </citation>
    <scope>NUCLEOTIDE SEQUENCE [LARGE SCALE GENOMIC DNA]</scope>
    <source>
        <strain evidence="2">cv. E1</strain>
        <tissue evidence="1">Leaf</tissue>
    </source>
</reference>
<evidence type="ECO:0000313" key="1">
    <source>
        <dbReference type="EMBL" id="KAH1033038.1"/>
    </source>
</evidence>
<evidence type="ECO:0000313" key="2">
    <source>
        <dbReference type="Proteomes" id="UP000828251"/>
    </source>
</evidence>
<accession>A0A9D3ZH65</accession>
<sequence length="136" mass="15474">MSVSDFNKVMGFVDSDDVQINPYHTLLDIPSDFDTDATYSTLTLSIHRSYNFKTSKTLPVHKTTLTKIRTDTNSVDVVTGCSVCPIEKLNEYCMDYMSLLADTTTAYYFVLPGTRTVRSDRVFRRQHNPAAKEQDE</sequence>
<name>A0A9D3ZH65_9ROSI</name>
<comment type="caution">
    <text evidence="1">The sequence shown here is derived from an EMBL/GenBank/DDBJ whole genome shotgun (WGS) entry which is preliminary data.</text>
</comment>